<sequence>MQVLIINHSNQKFNQTKSRLTPEYPRQKWIKLCDPLLKPILIKGACQLATSKMILPSRITHRTRDHYQN</sequence>
<proteinExistence type="predicted"/>
<dbReference type="EMBL" id="CCKQ01018561">
    <property type="protein sequence ID" value="CDW90536.1"/>
    <property type="molecule type" value="Genomic_DNA"/>
</dbReference>
<protein>
    <submittedName>
        <fullName evidence="1">Uncharacterized protein</fullName>
    </submittedName>
</protein>
<dbReference type="InParanoid" id="A0A078B8K8"/>
<evidence type="ECO:0000313" key="2">
    <source>
        <dbReference type="Proteomes" id="UP000039865"/>
    </source>
</evidence>
<dbReference type="Proteomes" id="UP000039865">
    <property type="component" value="Unassembled WGS sequence"/>
</dbReference>
<dbReference type="AlphaFoldDB" id="A0A078B8K8"/>
<reference evidence="1 2" key="1">
    <citation type="submission" date="2014-06" db="EMBL/GenBank/DDBJ databases">
        <authorList>
            <person name="Swart Estienne"/>
        </authorList>
    </citation>
    <scope>NUCLEOTIDE SEQUENCE [LARGE SCALE GENOMIC DNA]</scope>
    <source>
        <strain evidence="1 2">130c</strain>
    </source>
</reference>
<name>A0A078B8K8_STYLE</name>
<accession>A0A078B8K8</accession>
<keyword evidence="2" id="KW-1185">Reference proteome</keyword>
<organism evidence="1 2">
    <name type="scientific">Stylonychia lemnae</name>
    <name type="common">Ciliate</name>
    <dbReference type="NCBI Taxonomy" id="5949"/>
    <lineage>
        <taxon>Eukaryota</taxon>
        <taxon>Sar</taxon>
        <taxon>Alveolata</taxon>
        <taxon>Ciliophora</taxon>
        <taxon>Intramacronucleata</taxon>
        <taxon>Spirotrichea</taxon>
        <taxon>Stichotrichia</taxon>
        <taxon>Sporadotrichida</taxon>
        <taxon>Oxytrichidae</taxon>
        <taxon>Stylonychinae</taxon>
        <taxon>Stylonychia</taxon>
    </lineage>
</organism>
<gene>
    <name evidence="1" type="primary">Contig14440.g15383</name>
    <name evidence="1" type="ORF">STYLEM_19680</name>
</gene>
<evidence type="ECO:0000313" key="1">
    <source>
        <dbReference type="EMBL" id="CDW90536.1"/>
    </source>
</evidence>